<reference evidence="6" key="1">
    <citation type="submission" date="2023-07" db="EMBL/GenBank/DDBJ databases">
        <title>draft genome sequence of fig (Ficus carica).</title>
        <authorList>
            <person name="Takahashi T."/>
            <person name="Nishimura K."/>
        </authorList>
    </citation>
    <scope>NUCLEOTIDE SEQUENCE</scope>
</reference>
<feature type="domain" description="Disease resistance N-terminal" evidence="4">
    <location>
        <begin position="10"/>
        <end position="80"/>
    </location>
</feature>
<dbReference type="EMBL" id="BTGU01000148">
    <property type="protein sequence ID" value="GMN63368.1"/>
    <property type="molecule type" value="Genomic_DNA"/>
</dbReference>
<dbReference type="InterPro" id="IPR032675">
    <property type="entry name" value="LRR_dom_sf"/>
</dbReference>
<gene>
    <name evidence="6" type="ORF">TIFTF001_032447</name>
</gene>
<feature type="domain" description="R13L1/DRL21-like LRR repeat region" evidence="5">
    <location>
        <begin position="206"/>
        <end position="364"/>
    </location>
</feature>
<dbReference type="Gene3D" id="3.80.10.10">
    <property type="entry name" value="Ribonuclease Inhibitor"/>
    <property type="match status" value="2"/>
</dbReference>
<accession>A0AA88DX79</accession>
<protein>
    <recommendedName>
        <fullName evidence="8">Rx N-terminal domain-containing protein</fullName>
    </recommendedName>
</protein>
<dbReference type="SUPFAM" id="SSF52058">
    <property type="entry name" value="L domain-like"/>
    <property type="match status" value="1"/>
</dbReference>
<proteinExistence type="predicted"/>
<evidence type="ECO:0008006" key="8">
    <source>
        <dbReference type="Google" id="ProtNLM"/>
    </source>
</evidence>
<evidence type="ECO:0000313" key="6">
    <source>
        <dbReference type="EMBL" id="GMN63368.1"/>
    </source>
</evidence>
<dbReference type="Gene3D" id="1.20.5.4130">
    <property type="match status" value="1"/>
</dbReference>
<keyword evidence="7" id="KW-1185">Reference proteome</keyword>
<evidence type="ECO:0000256" key="2">
    <source>
        <dbReference type="ARBA" id="ARBA00022741"/>
    </source>
</evidence>
<keyword evidence="1" id="KW-0677">Repeat</keyword>
<dbReference type="GO" id="GO:0000166">
    <property type="term" value="F:nucleotide binding"/>
    <property type="evidence" value="ECO:0007669"/>
    <property type="project" value="UniProtKB-KW"/>
</dbReference>
<evidence type="ECO:0000256" key="3">
    <source>
        <dbReference type="ARBA" id="ARBA00022821"/>
    </source>
</evidence>
<dbReference type="Proteomes" id="UP001187192">
    <property type="component" value="Unassembled WGS sequence"/>
</dbReference>
<dbReference type="InterPro" id="IPR056789">
    <property type="entry name" value="LRR_R13L1-DRL21"/>
</dbReference>
<dbReference type="InterPro" id="IPR041118">
    <property type="entry name" value="Rx_N"/>
</dbReference>
<dbReference type="PANTHER" id="PTHR47186">
    <property type="entry name" value="LEUCINE-RICH REPEAT-CONTAINING PROTEIN 57"/>
    <property type="match status" value="1"/>
</dbReference>
<dbReference type="Pfam" id="PF18052">
    <property type="entry name" value="Rx_N"/>
    <property type="match status" value="1"/>
</dbReference>
<organism evidence="6 7">
    <name type="scientific">Ficus carica</name>
    <name type="common">Common fig</name>
    <dbReference type="NCBI Taxonomy" id="3494"/>
    <lineage>
        <taxon>Eukaryota</taxon>
        <taxon>Viridiplantae</taxon>
        <taxon>Streptophyta</taxon>
        <taxon>Embryophyta</taxon>
        <taxon>Tracheophyta</taxon>
        <taxon>Spermatophyta</taxon>
        <taxon>Magnoliopsida</taxon>
        <taxon>eudicotyledons</taxon>
        <taxon>Gunneridae</taxon>
        <taxon>Pentapetalae</taxon>
        <taxon>rosids</taxon>
        <taxon>fabids</taxon>
        <taxon>Rosales</taxon>
        <taxon>Moraceae</taxon>
        <taxon>Ficeae</taxon>
        <taxon>Ficus</taxon>
    </lineage>
</organism>
<comment type="caution">
    <text evidence="6">The sequence shown here is derived from an EMBL/GenBank/DDBJ whole genome shotgun (WGS) entry which is preliminary data.</text>
</comment>
<sequence length="425" mass="46891">MADLILSPVLDVIIENLATCSTKWFGNWWNANDNIKKLQHTLPMVQAILEDAEEQQASNTAVRIWLSKFKEVAFSAEDLLLTSQRVLDFRAKVVMRKSADGISLKILDSSIQSLLLLKFLDLSHTVIRKLPSEIETLSGLETLNLSNCCHLEELPDLTRMHSLRHLNNDGCKALTRMIKSSARVGPSQIQTVPLFVVGGVVDLNFLESLNVRGSLKITHLENATLGFSGLKVKEGLKYLGLYWGSDDGCPSINPEEEDVVSKFDERTRTQSSRPSLEIQIDPQHGEEVLMKVEIFNCNLKRLLVKGYPGSLEIKSCPSLRSLPRDLGNLADLKSLTIRWCEQLSSLPQSLQNLSALESLEISDCHSLSSLPEGGNGGLSNLRSLSIENCNNLTSLSLGQTPLCPSKLEHLVLFTTHVSNGGAAEP</sequence>
<name>A0AA88DX79_FICCA</name>
<dbReference type="Pfam" id="PF25019">
    <property type="entry name" value="LRR_R13L1-DRL21"/>
    <property type="match status" value="1"/>
</dbReference>
<evidence type="ECO:0000256" key="1">
    <source>
        <dbReference type="ARBA" id="ARBA00022737"/>
    </source>
</evidence>
<evidence type="ECO:0000259" key="5">
    <source>
        <dbReference type="Pfam" id="PF25019"/>
    </source>
</evidence>
<dbReference type="PANTHER" id="PTHR47186:SF3">
    <property type="entry name" value="OS09G0267800 PROTEIN"/>
    <property type="match status" value="1"/>
</dbReference>
<dbReference type="GO" id="GO:0006952">
    <property type="term" value="P:defense response"/>
    <property type="evidence" value="ECO:0007669"/>
    <property type="project" value="UniProtKB-KW"/>
</dbReference>
<dbReference type="AlphaFoldDB" id="A0AA88DX79"/>
<evidence type="ECO:0000313" key="7">
    <source>
        <dbReference type="Proteomes" id="UP001187192"/>
    </source>
</evidence>
<keyword evidence="2" id="KW-0547">Nucleotide-binding</keyword>
<keyword evidence="3" id="KW-0611">Plant defense</keyword>
<evidence type="ECO:0000259" key="4">
    <source>
        <dbReference type="Pfam" id="PF18052"/>
    </source>
</evidence>